<accession>A0ACB7CCX9</accession>
<protein>
    <submittedName>
        <fullName evidence="1">Uncharacterized protein</fullName>
    </submittedName>
</protein>
<organism evidence="1 2">
    <name type="scientific">Pneumocystis oryctolagi</name>
    <dbReference type="NCBI Taxonomy" id="42067"/>
    <lineage>
        <taxon>Eukaryota</taxon>
        <taxon>Fungi</taxon>
        <taxon>Dikarya</taxon>
        <taxon>Ascomycota</taxon>
        <taxon>Taphrinomycotina</taxon>
        <taxon>Pneumocystomycetes</taxon>
        <taxon>Pneumocystaceae</taxon>
        <taxon>Pneumocystis</taxon>
    </lineage>
</organism>
<name>A0ACB7CCX9_9ASCO</name>
<dbReference type="Proteomes" id="UP000768646">
    <property type="component" value="Unassembled WGS sequence"/>
</dbReference>
<proteinExistence type="predicted"/>
<sequence>MDANLDANEKARLRRKARQDRILGHESERLTKIVQVSYPKSAFEAKKTVVSDEISSKIRNQKKDEFGSSQAQNMRGTLANSEEPFPLNEEIFNAMSSFGKKMPFPSKDSSGSIFHMLILFLRDMFFSCTEDTSPNSFFSPENPSEPLVLDSRGERWLKWVHFIWITFLLFKIVLKHSGFLGTLEDRLGYMIAQPIFYYFVITEWILYTTLRLFFTRSANQSSIYPFLKTYFPSSIQPYLQVLFYCQDLWKRLIWDISLLIFTLGALSWWNHFYLF</sequence>
<evidence type="ECO:0000313" key="2">
    <source>
        <dbReference type="Proteomes" id="UP000768646"/>
    </source>
</evidence>
<dbReference type="EMBL" id="JABTEG010000003">
    <property type="protein sequence ID" value="KAG4305428.1"/>
    <property type="molecule type" value="Genomic_DNA"/>
</dbReference>
<evidence type="ECO:0000313" key="1">
    <source>
        <dbReference type="EMBL" id="KAG4305428.1"/>
    </source>
</evidence>
<keyword evidence="2" id="KW-1185">Reference proteome</keyword>
<comment type="caution">
    <text evidence="1">The sequence shown here is derived from an EMBL/GenBank/DDBJ whole genome shotgun (WGS) entry which is preliminary data.</text>
</comment>
<reference evidence="1 2" key="1">
    <citation type="journal article" date="2021" name="Commun. Biol.">
        <title>Genomic insights into the host specific adaptation of the Pneumocystis genus.</title>
        <authorList>
            <person name="Cisse O.H."/>
            <person name="Ma L."/>
            <person name="Dekker J.P."/>
            <person name="Khil P.P."/>
            <person name="Youn J.-H."/>
            <person name="Brenchley J.M."/>
            <person name="Blair R."/>
            <person name="Pahar B."/>
            <person name="Chabe M."/>
            <person name="Van Rompay K.K.A."/>
            <person name="Keesler R."/>
            <person name="Sukura A."/>
            <person name="Hirsch V."/>
            <person name="Kutty G."/>
            <person name="Liu Y."/>
            <person name="Peng L."/>
            <person name="Chen J."/>
            <person name="Song J."/>
            <person name="Weissenbacher-Lang C."/>
            <person name="Xu J."/>
            <person name="Upham N.S."/>
            <person name="Stajich J.E."/>
            <person name="Cuomo C.A."/>
            <person name="Cushion M.T."/>
            <person name="Kovacs J.A."/>
        </authorList>
    </citation>
    <scope>NUCLEOTIDE SEQUENCE [LARGE SCALE GENOMIC DNA]</scope>
    <source>
        <strain evidence="1 2">RABM</strain>
    </source>
</reference>
<gene>
    <name evidence="1" type="ORF">PORY_000984</name>
</gene>